<dbReference type="EMBL" id="QQAH01000001">
    <property type="protein sequence ID" value="RDD83724.1"/>
    <property type="molecule type" value="Genomic_DNA"/>
</dbReference>
<organism evidence="1 2">
    <name type="scientific">Dyella tabacisoli</name>
    <dbReference type="NCBI Taxonomy" id="2282381"/>
    <lineage>
        <taxon>Bacteria</taxon>
        <taxon>Pseudomonadati</taxon>
        <taxon>Pseudomonadota</taxon>
        <taxon>Gammaproteobacteria</taxon>
        <taxon>Lysobacterales</taxon>
        <taxon>Rhodanobacteraceae</taxon>
        <taxon>Dyella</taxon>
    </lineage>
</organism>
<sequence>MRPGPLEVWLPELSRFEPAHPLRSLLVRADRLDDGAKGYLAGLATYFVCPHGLPAAALTRDLLAGDAADASWLCADPAWVQPDLNGVRLLACGQLQLSMDEAQALAKPLKPVFGDAGMILEVSSPDRWHLRLAPDTPLPEFASPEQALGEDLFQHLPQGTEGRRWRVLINEVQVLLHQHPLNTERRERGLPPINSLWLWGGGRLPSRVHTTLAGVIGDDVLLGALARHAGLKMRQRTLASVAAAKPGELIDLQDLPPEAIEASWWQSVQALAQGQSLQLCFASGERWLHRRWHRMRFWRRPNLNKGMQR</sequence>
<accession>A0A369USJ2</accession>
<dbReference type="OrthoDB" id="5295974at2"/>
<dbReference type="Proteomes" id="UP000253782">
    <property type="component" value="Unassembled WGS sequence"/>
</dbReference>
<name>A0A369USJ2_9GAMM</name>
<evidence type="ECO:0000313" key="1">
    <source>
        <dbReference type="EMBL" id="RDD83724.1"/>
    </source>
</evidence>
<reference evidence="1 2" key="1">
    <citation type="submission" date="2018-07" db="EMBL/GenBank/DDBJ databases">
        <title>Dyella tabacisoli L4-6T, whole genome shotgun sequence.</title>
        <authorList>
            <person name="Zhou X.-K."/>
            <person name="Li W.-J."/>
            <person name="Duan Y.-Q."/>
        </authorList>
    </citation>
    <scope>NUCLEOTIDE SEQUENCE [LARGE SCALE GENOMIC DNA]</scope>
    <source>
        <strain evidence="1 2">L4-6</strain>
    </source>
</reference>
<proteinExistence type="predicted"/>
<comment type="caution">
    <text evidence="1">The sequence shown here is derived from an EMBL/GenBank/DDBJ whole genome shotgun (WGS) entry which is preliminary data.</text>
</comment>
<dbReference type="AlphaFoldDB" id="A0A369USJ2"/>
<keyword evidence="2" id="KW-1185">Reference proteome</keyword>
<gene>
    <name evidence="1" type="ORF">DVJ77_00560</name>
</gene>
<evidence type="ECO:0000313" key="2">
    <source>
        <dbReference type="Proteomes" id="UP000253782"/>
    </source>
</evidence>
<protein>
    <submittedName>
        <fullName evidence="1">Phosphoglycerate mutase</fullName>
    </submittedName>
</protein>